<dbReference type="PANTHER" id="PTHR45947">
    <property type="entry name" value="SULFOQUINOVOSYL TRANSFERASE SQD2"/>
    <property type="match status" value="1"/>
</dbReference>
<dbReference type="InterPro" id="IPR050194">
    <property type="entry name" value="Glycosyltransferase_grp1"/>
</dbReference>
<dbReference type="InterPro" id="IPR028098">
    <property type="entry name" value="Glyco_trans_4-like_N"/>
</dbReference>
<feature type="domain" description="Glycosyltransferase subfamily 4-like N-terminal" evidence="1">
    <location>
        <begin position="15"/>
        <end position="186"/>
    </location>
</feature>
<dbReference type="AlphaFoldDB" id="A0A382XSK2"/>
<organism evidence="2">
    <name type="scientific">marine metagenome</name>
    <dbReference type="NCBI Taxonomy" id="408172"/>
    <lineage>
        <taxon>unclassified sequences</taxon>
        <taxon>metagenomes</taxon>
        <taxon>ecological metagenomes</taxon>
    </lineage>
</organism>
<gene>
    <name evidence="2" type="ORF">METZ01_LOCUS426684</name>
</gene>
<dbReference type="EMBL" id="UINC01170002">
    <property type="protein sequence ID" value="SVD73830.1"/>
    <property type="molecule type" value="Genomic_DNA"/>
</dbReference>
<proteinExistence type="predicted"/>
<dbReference type="Pfam" id="PF13439">
    <property type="entry name" value="Glyco_transf_4"/>
    <property type="match status" value="1"/>
</dbReference>
<accession>A0A382XSK2</accession>
<sequence>MNLLFVNYEYPPIGGGAATATQEIARAMLKLGHQITVVTSRTPYLKGYTVEESVHIHRLRGLRIRKDRSNILEMFIFLCSAYTSVVRIAKRNTIDATICFFSMPVGPVGLLLQQRLGVPYLVSLRGGDVPGLVPELALVHQALTFFRRKILRNATAVIANSSDLARHSRVSDPCPVVVIPNGVDTEYFSPSEN</sequence>
<name>A0A382XSK2_9ZZZZ</name>
<dbReference type="PANTHER" id="PTHR45947:SF13">
    <property type="entry name" value="TRANSFERASE"/>
    <property type="match status" value="1"/>
</dbReference>
<dbReference type="Gene3D" id="3.40.50.2000">
    <property type="entry name" value="Glycogen Phosphorylase B"/>
    <property type="match status" value="1"/>
</dbReference>
<feature type="non-terminal residue" evidence="2">
    <location>
        <position position="193"/>
    </location>
</feature>
<evidence type="ECO:0000313" key="2">
    <source>
        <dbReference type="EMBL" id="SVD73830.1"/>
    </source>
</evidence>
<dbReference type="GO" id="GO:0016757">
    <property type="term" value="F:glycosyltransferase activity"/>
    <property type="evidence" value="ECO:0007669"/>
    <property type="project" value="TreeGrafter"/>
</dbReference>
<protein>
    <recommendedName>
        <fullName evidence="1">Glycosyltransferase subfamily 4-like N-terminal domain-containing protein</fullName>
    </recommendedName>
</protein>
<dbReference type="SUPFAM" id="SSF53756">
    <property type="entry name" value="UDP-Glycosyltransferase/glycogen phosphorylase"/>
    <property type="match status" value="1"/>
</dbReference>
<evidence type="ECO:0000259" key="1">
    <source>
        <dbReference type="Pfam" id="PF13439"/>
    </source>
</evidence>
<reference evidence="2" key="1">
    <citation type="submission" date="2018-05" db="EMBL/GenBank/DDBJ databases">
        <authorList>
            <person name="Lanie J.A."/>
            <person name="Ng W.-L."/>
            <person name="Kazmierczak K.M."/>
            <person name="Andrzejewski T.M."/>
            <person name="Davidsen T.M."/>
            <person name="Wayne K.J."/>
            <person name="Tettelin H."/>
            <person name="Glass J.I."/>
            <person name="Rusch D."/>
            <person name="Podicherti R."/>
            <person name="Tsui H.-C.T."/>
            <person name="Winkler M.E."/>
        </authorList>
    </citation>
    <scope>NUCLEOTIDE SEQUENCE</scope>
</reference>